<dbReference type="EMBL" id="WHSB02000006">
    <property type="protein sequence ID" value="MCQ4632024.1"/>
    <property type="molecule type" value="Genomic_DNA"/>
</dbReference>
<dbReference type="Gene3D" id="6.10.10.120">
    <property type="entry name" value="Antitoxin ParD1-like"/>
    <property type="match status" value="1"/>
</dbReference>
<dbReference type="InterPro" id="IPR022789">
    <property type="entry name" value="ParD"/>
</dbReference>
<dbReference type="InterPro" id="IPR010985">
    <property type="entry name" value="Ribbon_hlx_hlx"/>
</dbReference>
<dbReference type="InterPro" id="IPR038296">
    <property type="entry name" value="ParD_sf"/>
</dbReference>
<dbReference type="SUPFAM" id="SSF47598">
    <property type="entry name" value="Ribbon-helix-helix"/>
    <property type="match status" value="1"/>
</dbReference>
<sequence>MKLSIAKELEDYIADEVESGRFADASAVVNDALRLHETYLAAVREDVQMGLDDLAKSRYRPVTAKEFLARARIVAS</sequence>
<reference evidence="2" key="1">
    <citation type="submission" date="2021-07" db="EMBL/GenBank/DDBJ databases">
        <title>Shinella sp. nov., a novel member of the genus Shinella from water.</title>
        <authorList>
            <person name="Deng Y."/>
        </authorList>
    </citation>
    <scope>NUCLEOTIDE SEQUENCE</scope>
    <source>
        <strain evidence="2">CPCC 100929</strain>
    </source>
</reference>
<dbReference type="Proteomes" id="UP000996601">
    <property type="component" value="Unassembled WGS sequence"/>
</dbReference>
<evidence type="ECO:0000256" key="1">
    <source>
        <dbReference type="ARBA" id="ARBA00022649"/>
    </source>
</evidence>
<protein>
    <submittedName>
        <fullName evidence="2">Type II toxin-antitoxin system ParD family antitoxin</fullName>
    </submittedName>
</protein>
<evidence type="ECO:0000313" key="2">
    <source>
        <dbReference type="EMBL" id="MCQ4632024.1"/>
    </source>
</evidence>
<dbReference type="RefSeq" id="WP_256118649.1">
    <property type="nucleotide sequence ID" value="NZ_WHSB02000006.1"/>
</dbReference>
<gene>
    <name evidence="2" type="ORF">GB927_018375</name>
</gene>
<evidence type="ECO:0000313" key="3">
    <source>
        <dbReference type="Proteomes" id="UP000996601"/>
    </source>
</evidence>
<accession>A0ABT1RA01</accession>
<dbReference type="Pfam" id="PF03693">
    <property type="entry name" value="ParD_antitoxin"/>
    <property type="match status" value="1"/>
</dbReference>
<name>A0ABT1RA01_9HYPH</name>
<proteinExistence type="predicted"/>
<keyword evidence="3" id="KW-1185">Reference proteome</keyword>
<organism evidence="2 3">
    <name type="scientific">Shinella lacus</name>
    <dbReference type="NCBI Taxonomy" id="2654216"/>
    <lineage>
        <taxon>Bacteria</taxon>
        <taxon>Pseudomonadati</taxon>
        <taxon>Pseudomonadota</taxon>
        <taxon>Alphaproteobacteria</taxon>
        <taxon>Hyphomicrobiales</taxon>
        <taxon>Rhizobiaceae</taxon>
        <taxon>Shinella</taxon>
    </lineage>
</organism>
<comment type="caution">
    <text evidence="2">The sequence shown here is derived from an EMBL/GenBank/DDBJ whole genome shotgun (WGS) entry which is preliminary data.</text>
</comment>
<keyword evidence="1" id="KW-1277">Toxin-antitoxin system</keyword>